<dbReference type="RefSeq" id="XP_005715276.1">
    <property type="nucleotide sequence ID" value="XM_005715219.1"/>
</dbReference>
<dbReference type="GO" id="GO:0046872">
    <property type="term" value="F:metal ion binding"/>
    <property type="evidence" value="ECO:0007669"/>
    <property type="project" value="UniProtKB-KW"/>
</dbReference>
<dbReference type="Gene3D" id="3.40.50.1000">
    <property type="entry name" value="HAD superfamily/HAD-like"/>
    <property type="match status" value="1"/>
</dbReference>
<dbReference type="InterPro" id="IPR036412">
    <property type="entry name" value="HAD-like_sf"/>
</dbReference>
<evidence type="ECO:0000313" key="5">
    <source>
        <dbReference type="EMBL" id="CDF35457.1"/>
    </source>
</evidence>
<evidence type="ECO:0000256" key="2">
    <source>
        <dbReference type="ARBA" id="ARBA00022723"/>
    </source>
</evidence>
<dbReference type="InterPro" id="IPR041492">
    <property type="entry name" value="HAD_2"/>
</dbReference>
<dbReference type="OrthoDB" id="40579at2759"/>
<dbReference type="SFLD" id="SFLDG01129">
    <property type="entry name" value="C1.5:_HAD__Beta-PGM__Phosphata"/>
    <property type="match status" value="1"/>
</dbReference>
<dbReference type="STRING" id="2769.R7QAB4"/>
<keyword evidence="2" id="KW-0479">Metal-binding</keyword>
<evidence type="ECO:0000256" key="3">
    <source>
        <dbReference type="ARBA" id="ARBA00022842"/>
    </source>
</evidence>
<name>R7QAB4_CHOCR</name>
<evidence type="ECO:0000256" key="4">
    <source>
        <dbReference type="ARBA" id="ARBA00023277"/>
    </source>
</evidence>
<dbReference type="Proteomes" id="UP000012073">
    <property type="component" value="Unassembled WGS sequence"/>
</dbReference>
<keyword evidence="6" id="KW-1185">Reference proteome</keyword>
<organism evidence="5 6">
    <name type="scientific">Chondrus crispus</name>
    <name type="common">Carrageen Irish moss</name>
    <name type="synonym">Polymorpha crispa</name>
    <dbReference type="NCBI Taxonomy" id="2769"/>
    <lineage>
        <taxon>Eukaryota</taxon>
        <taxon>Rhodophyta</taxon>
        <taxon>Florideophyceae</taxon>
        <taxon>Rhodymeniophycidae</taxon>
        <taxon>Gigartinales</taxon>
        <taxon>Gigartinaceae</taxon>
        <taxon>Chondrus</taxon>
    </lineage>
</organism>
<dbReference type="InterPro" id="IPR023214">
    <property type="entry name" value="HAD_sf"/>
</dbReference>
<sequence length="232" mass="25166">MKLPDLDLQALFFDLDGTCVNSDHIHFSTYRDILLELAPTFNSGLPITRTYYDTHMSGRQNPELVASLLPSVPLPIRTRLWQAKEARYEDHITRGVPPISGLPDLLSLARTKHLRTYVVTNAPRGSCHKTMAAIGIAEHFGSHVIVAEDCAAPKPDPAPYLTALKLAGVRPDQAVVFEDSPSGTCSAVAAGLLTIGVRSTQTDETLRAAGATLTIGDYRDAVLHKALAKWVS</sequence>
<dbReference type="InterPro" id="IPR006439">
    <property type="entry name" value="HAD-SF_hydro_IA"/>
</dbReference>
<dbReference type="EMBL" id="HG001731">
    <property type="protein sequence ID" value="CDF35457.1"/>
    <property type="molecule type" value="Genomic_DNA"/>
</dbReference>
<dbReference type="AlphaFoldDB" id="R7QAB4"/>
<keyword evidence="4" id="KW-0119">Carbohydrate metabolism</keyword>
<dbReference type="Gene3D" id="1.10.150.240">
    <property type="entry name" value="Putative phosphatase, domain 2"/>
    <property type="match status" value="1"/>
</dbReference>
<dbReference type="InterPro" id="IPR051600">
    <property type="entry name" value="Beta-PGM-like"/>
</dbReference>
<dbReference type="InterPro" id="IPR023198">
    <property type="entry name" value="PGP-like_dom2"/>
</dbReference>
<accession>R7QAB4</accession>
<dbReference type="Pfam" id="PF13419">
    <property type="entry name" value="HAD_2"/>
    <property type="match status" value="1"/>
</dbReference>
<dbReference type="OMA" id="TDLCRWA"/>
<evidence type="ECO:0000313" key="6">
    <source>
        <dbReference type="Proteomes" id="UP000012073"/>
    </source>
</evidence>
<protein>
    <submittedName>
        <fullName evidence="5">HAD-like hydrolase family protein</fullName>
    </submittedName>
</protein>
<dbReference type="NCBIfam" id="TIGR01509">
    <property type="entry name" value="HAD-SF-IA-v3"/>
    <property type="match status" value="1"/>
</dbReference>
<dbReference type="PANTHER" id="PTHR46193">
    <property type="entry name" value="6-PHOSPHOGLUCONATE PHOSPHATASE"/>
    <property type="match status" value="1"/>
</dbReference>
<keyword evidence="3" id="KW-0460">Magnesium</keyword>
<comment type="cofactor">
    <cofactor evidence="1">
        <name>Mg(2+)</name>
        <dbReference type="ChEBI" id="CHEBI:18420"/>
    </cofactor>
</comment>
<dbReference type="SUPFAM" id="SSF56784">
    <property type="entry name" value="HAD-like"/>
    <property type="match status" value="1"/>
</dbReference>
<dbReference type="SFLD" id="SFLDS00003">
    <property type="entry name" value="Haloacid_Dehalogenase"/>
    <property type="match status" value="1"/>
</dbReference>
<dbReference type="KEGG" id="ccp:CHC_T00010138001"/>
<dbReference type="GeneID" id="17322990"/>
<proteinExistence type="predicted"/>
<dbReference type="PANTHER" id="PTHR46193:SF18">
    <property type="entry name" value="HEXITOL PHOSPHATASE B"/>
    <property type="match status" value="1"/>
</dbReference>
<keyword evidence="5" id="KW-0378">Hydrolase</keyword>
<dbReference type="GO" id="GO:0016787">
    <property type="term" value="F:hydrolase activity"/>
    <property type="evidence" value="ECO:0007669"/>
    <property type="project" value="UniProtKB-KW"/>
</dbReference>
<dbReference type="Gramene" id="CDF35457">
    <property type="protein sequence ID" value="CDF35457"/>
    <property type="gene ID" value="CHC_T00010138001"/>
</dbReference>
<gene>
    <name evidence="5" type="ORF">CHC_T00010138001</name>
</gene>
<evidence type="ECO:0000256" key="1">
    <source>
        <dbReference type="ARBA" id="ARBA00001946"/>
    </source>
</evidence>
<reference evidence="6" key="1">
    <citation type="journal article" date="2013" name="Proc. Natl. Acad. Sci. U.S.A.">
        <title>Genome structure and metabolic features in the red seaweed Chondrus crispus shed light on evolution of the Archaeplastida.</title>
        <authorList>
            <person name="Collen J."/>
            <person name="Porcel B."/>
            <person name="Carre W."/>
            <person name="Ball S.G."/>
            <person name="Chaparro C."/>
            <person name="Tonon T."/>
            <person name="Barbeyron T."/>
            <person name="Michel G."/>
            <person name="Noel B."/>
            <person name="Valentin K."/>
            <person name="Elias M."/>
            <person name="Artiguenave F."/>
            <person name="Arun A."/>
            <person name="Aury J.M."/>
            <person name="Barbosa-Neto J.F."/>
            <person name="Bothwell J.H."/>
            <person name="Bouget F.Y."/>
            <person name="Brillet L."/>
            <person name="Cabello-Hurtado F."/>
            <person name="Capella-Gutierrez S."/>
            <person name="Charrier B."/>
            <person name="Cladiere L."/>
            <person name="Cock J.M."/>
            <person name="Coelho S.M."/>
            <person name="Colleoni C."/>
            <person name="Czjzek M."/>
            <person name="Da Silva C."/>
            <person name="Delage L."/>
            <person name="Denoeud F."/>
            <person name="Deschamps P."/>
            <person name="Dittami S.M."/>
            <person name="Gabaldon T."/>
            <person name="Gachon C.M."/>
            <person name="Groisillier A."/>
            <person name="Herve C."/>
            <person name="Jabbari K."/>
            <person name="Katinka M."/>
            <person name="Kloareg B."/>
            <person name="Kowalczyk N."/>
            <person name="Labadie K."/>
            <person name="Leblanc C."/>
            <person name="Lopez P.J."/>
            <person name="McLachlan D.H."/>
            <person name="Meslet-Cladiere L."/>
            <person name="Moustafa A."/>
            <person name="Nehr Z."/>
            <person name="Nyvall Collen P."/>
            <person name="Panaud O."/>
            <person name="Partensky F."/>
            <person name="Poulain J."/>
            <person name="Rensing S.A."/>
            <person name="Rousvoal S."/>
            <person name="Samson G."/>
            <person name="Symeonidi A."/>
            <person name="Weissenbach J."/>
            <person name="Zambounis A."/>
            <person name="Wincker P."/>
            <person name="Boyen C."/>
        </authorList>
    </citation>
    <scope>NUCLEOTIDE SEQUENCE [LARGE SCALE GENOMIC DNA]</scope>
    <source>
        <strain evidence="6">cv. Stackhouse</strain>
    </source>
</reference>